<evidence type="ECO:0000256" key="4">
    <source>
        <dbReference type="ARBA" id="ARBA00034617"/>
    </source>
</evidence>
<dbReference type="Gene3D" id="3.40.50.300">
    <property type="entry name" value="P-loop containing nucleotide triphosphate hydrolases"/>
    <property type="match status" value="2"/>
</dbReference>
<accession>A0A2K0TG06</accession>
<feature type="domain" description="Helicase ATP-binding" evidence="7">
    <location>
        <begin position="245"/>
        <end position="406"/>
    </location>
</feature>
<evidence type="ECO:0000256" key="3">
    <source>
        <dbReference type="ARBA" id="ARBA00022840"/>
    </source>
</evidence>
<name>A0A2K0TG06_9HYPO</name>
<dbReference type="InterPro" id="IPR011545">
    <property type="entry name" value="DEAD/DEAH_box_helicase_dom"/>
</dbReference>
<dbReference type="Pfam" id="PF00271">
    <property type="entry name" value="Helicase_C"/>
    <property type="match status" value="1"/>
</dbReference>
<dbReference type="OrthoDB" id="5075206at2759"/>
<evidence type="ECO:0000256" key="5">
    <source>
        <dbReference type="ARBA" id="ARBA00034808"/>
    </source>
</evidence>
<dbReference type="Pfam" id="PF00270">
    <property type="entry name" value="DEAD"/>
    <property type="match status" value="1"/>
</dbReference>
<dbReference type="SMART" id="SM00490">
    <property type="entry name" value="HELICc"/>
    <property type="match status" value="1"/>
</dbReference>
<evidence type="ECO:0000313" key="9">
    <source>
        <dbReference type="EMBL" id="PNP44463.1"/>
    </source>
</evidence>
<dbReference type="GO" id="GO:0000724">
    <property type="term" value="P:double-strand break repair via homologous recombination"/>
    <property type="evidence" value="ECO:0007669"/>
    <property type="project" value="TreeGrafter"/>
</dbReference>
<dbReference type="InterPro" id="IPR001650">
    <property type="entry name" value="Helicase_C-like"/>
</dbReference>
<comment type="catalytic activity">
    <reaction evidence="4">
        <text>Couples ATP hydrolysis with the unwinding of duplex DNA by translocating in the 3'-5' direction.</text>
        <dbReference type="EC" id="5.6.2.4"/>
    </reaction>
</comment>
<dbReference type="InterPro" id="IPR027417">
    <property type="entry name" value="P-loop_NTPase"/>
</dbReference>
<feature type="domain" description="Helicase C-terminal" evidence="8">
    <location>
        <begin position="445"/>
        <end position="586"/>
    </location>
</feature>
<proteinExistence type="inferred from homology"/>
<feature type="region of interest" description="Disordered" evidence="6">
    <location>
        <begin position="636"/>
        <end position="666"/>
    </location>
</feature>
<dbReference type="EC" id="5.6.2.4" evidence="5"/>
<evidence type="ECO:0000313" key="10">
    <source>
        <dbReference type="Proteomes" id="UP000236546"/>
    </source>
</evidence>
<dbReference type="SUPFAM" id="SSF52540">
    <property type="entry name" value="P-loop containing nucleoside triphosphate hydrolases"/>
    <property type="match status" value="1"/>
</dbReference>
<evidence type="ECO:0000259" key="7">
    <source>
        <dbReference type="PROSITE" id="PS51192"/>
    </source>
</evidence>
<comment type="similarity">
    <text evidence="1">Belongs to the helicase family. RecQ subfamily.</text>
</comment>
<dbReference type="GO" id="GO:0005694">
    <property type="term" value="C:chromosome"/>
    <property type="evidence" value="ECO:0007669"/>
    <property type="project" value="TreeGrafter"/>
</dbReference>
<dbReference type="PANTHER" id="PTHR13710">
    <property type="entry name" value="DNA HELICASE RECQ FAMILY MEMBER"/>
    <property type="match status" value="1"/>
</dbReference>
<dbReference type="SMART" id="SM00487">
    <property type="entry name" value="DEXDc"/>
    <property type="match status" value="1"/>
</dbReference>
<evidence type="ECO:0000256" key="6">
    <source>
        <dbReference type="SAM" id="MobiDB-lite"/>
    </source>
</evidence>
<dbReference type="GO" id="GO:0005737">
    <property type="term" value="C:cytoplasm"/>
    <property type="evidence" value="ECO:0007669"/>
    <property type="project" value="TreeGrafter"/>
</dbReference>
<dbReference type="GO" id="GO:0009378">
    <property type="term" value="F:four-way junction helicase activity"/>
    <property type="evidence" value="ECO:0007669"/>
    <property type="project" value="TreeGrafter"/>
</dbReference>
<feature type="compositionally biased region" description="Basic and acidic residues" evidence="6">
    <location>
        <begin position="186"/>
        <end position="195"/>
    </location>
</feature>
<dbReference type="PROSITE" id="PS51194">
    <property type="entry name" value="HELICASE_CTER"/>
    <property type="match status" value="1"/>
</dbReference>
<dbReference type="PANTHER" id="PTHR13710:SF154">
    <property type="entry name" value="RECQ HELICASE, PUTATIVE (AFU_ORTHOLOGUE AFUA_6G14720)-RELATED"/>
    <property type="match status" value="1"/>
</dbReference>
<gene>
    <name evidence="9" type="ORF">TGAMA5MH_03809</name>
</gene>
<dbReference type="GO" id="GO:0003676">
    <property type="term" value="F:nucleic acid binding"/>
    <property type="evidence" value="ECO:0007669"/>
    <property type="project" value="InterPro"/>
</dbReference>
<keyword evidence="3" id="KW-0067">ATP-binding</keyword>
<dbReference type="PROSITE" id="PS51192">
    <property type="entry name" value="HELICASE_ATP_BIND_1"/>
    <property type="match status" value="1"/>
</dbReference>
<dbReference type="AlphaFoldDB" id="A0A2K0TG06"/>
<organism evidence="9 10">
    <name type="scientific">Trichoderma gamsii</name>
    <dbReference type="NCBI Taxonomy" id="398673"/>
    <lineage>
        <taxon>Eukaryota</taxon>
        <taxon>Fungi</taxon>
        <taxon>Dikarya</taxon>
        <taxon>Ascomycota</taxon>
        <taxon>Pezizomycotina</taxon>
        <taxon>Sordariomycetes</taxon>
        <taxon>Hypocreomycetidae</taxon>
        <taxon>Hypocreales</taxon>
        <taxon>Hypocreaceae</taxon>
        <taxon>Trichoderma</taxon>
    </lineage>
</organism>
<feature type="region of interest" description="Disordered" evidence="6">
    <location>
        <begin position="174"/>
        <end position="200"/>
    </location>
</feature>
<evidence type="ECO:0000256" key="2">
    <source>
        <dbReference type="ARBA" id="ARBA00022741"/>
    </source>
</evidence>
<evidence type="ECO:0000259" key="8">
    <source>
        <dbReference type="PROSITE" id="PS51194"/>
    </source>
</evidence>
<sequence>MTGAEKNNIWFLPKDVGNLLLAFLAYVQPLRQAFLRQASPGALLSPYLWCRMDGQMWEDGSISSCLQRACLRAEVPQFQVAWWRQVAASITKEKFGSRERGNFDMEELGAGEHVEDELDLVDLAEMSNHSFRTFNHAYAGTTTLTMSTLLHRGYRASQSWQDFFRTDQVFHGKRPPDEALVLPPEGETRDGEKGVRGSRRGIRGGQYRKQVSHPEPELLAVARELYNDADLQFRQPGRRNGVMAVLGPRPAEQVVVVLATGSGKTLLFMVGAALEDARTTIVILPTVALRGDMLRRVRKVGIKHSVWLPGSKTTKRASRLVVVSAEAACIDSFLTYARRLVDQQQLDRIVVDECHLTVTASKFRESMSNLAWYVRQIRTQTVWLTATLPPEMEGMFMEHNHLVRPQIIRESTNRANIRYTVDRGKRGAGGLAERACALVSSFQERHEDVFADGRQKIIVYCLTMELVEEVASLIGCPSYVANSGTEEEKETIIDGWLGEGGPAAIVATGALGAGFDYPHVRLVIHVGAPVKMTDFSQESGRAGRDGMAAESIVLVSAAWEARDNGDIGDVDGRAMQLYLTQEQCLRGVLSQFLDSKKDWRWCMEGEDACGVCKEPHSVKRPEDLVFQLRLAQKEGAARNEKGEIAGGSGRGQQEQEQEQEQEMQFTGPSEVLRQDRMREEELRRYERDTETVAGTCLYCRVEGRAFNHTAATSDMPSGRGYKGWGGRKSGMPV</sequence>
<comment type="caution">
    <text evidence="9">The sequence shown here is derived from an EMBL/GenBank/DDBJ whole genome shotgun (WGS) entry which is preliminary data.</text>
</comment>
<dbReference type="Proteomes" id="UP000236546">
    <property type="component" value="Unassembled WGS sequence"/>
</dbReference>
<protein>
    <recommendedName>
        <fullName evidence="5">DNA 3'-5' helicase</fullName>
        <ecNumber evidence="5">5.6.2.4</ecNumber>
    </recommendedName>
</protein>
<dbReference type="InterPro" id="IPR014001">
    <property type="entry name" value="Helicase_ATP-bd"/>
</dbReference>
<reference evidence="9 10" key="1">
    <citation type="submission" date="2017-02" db="EMBL/GenBank/DDBJ databases">
        <title>Genomes of Trichoderma spp. with biocontrol activity.</title>
        <authorList>
            <person name="Gardiner D."/>
            <person name="Kazan K."/>
            <person name="Vos C."/>
            <person name="Harvey P."/>
        </authorList>
    </citation>
    <scope>NUCLEOTIDE SEQUENCE [LARGE SCALE GENOMIC DNA]</scope>
    <source>
        <strain evidence="9 10">A5MH</strain>
    </source>
</reference>
<dbReference type="GO" id="GO:0005524">
    <property type="term" value="F:ATP binding"/>
    <property type="evidence" value="ECO:0007669"/>
    <property type="project" value="UniProtKB-KW"/>
</dbReference>
<keyword evidence="2" id="KW-0547">Nucleotide-binding</keyword>
<evidence type="ECO:0000256" key="1">
    <source>
        <dbReference type="ARBA" id="ARBA00005446"/>
    </source>
</evidence>
<dbReference type="EMBL" id="MTYH01000031">
    <property type="protein sequence ID" value="PNP44463.1"/>
    <property type="molecule type" value="Genomic_DNA"/>
</dbReference>
<dbReference type="GO" id="GO:0043138">
    <property type="term" value="F:3'-5' DNA helicase activity"/>
    <property type="evidence" value="ECO:0007669"/>
    <property type="project" value="UniProtKB-EC"/>
</dbReference>